<evidence type="ECO:0000313" key="3">
    <source>
        <dbReference type="Proteomes" id="UP001386955"/>
    </source>
</evidence>
<evidence type="ECO:0000313" key="2">
    <source>
        <dbReference type="EMBL" id="KAK7390123.1"/>
    </source>
</evidence>
<name>A0AAN9SA34_PSOTE</name>
<keyword evidence="1" id="KW-0812">Transmembrane</keyword>
<dbReference type="InterPro" id="IPR004158">
    <property type="entry name" value="DUF247_pln"/>
</dbReference>
<dbReference type="PANTHER" id="PTHR31549:SF191">
    <property type="entry name" value="DUF247 DOMAIN PROTEIN"/>
    <property type="match status" value="1"/>
</dbReference>
<organism evidence="2 3">
    <name type="scientific">Psophocarpus tetragonolobus</name>
    <name type="common">Winged bean</name>
    <name type="synonym">Dolichos tetragonolobus</name>
    <dbReference type="NCBI Taxonomy" id="3891"/>
    <lineage>
        <taxon>Eukaryota</taxon>
        <taxon>Viridiplantae</taxon>
        <taxon>Streptophyta</taxon>
        <taxon>Embryophyta</taxon>
        <taxon>Tracheophyta</taxon>
        <taxon>Spermatophyta</taxon>
        <taxon>Magnoliopsida</taxon>
        <taxon>eudicotyledons</taxon>
        <taxon>Gunneridae</taxon>
        <taxon>Pentapetalae</taxon>
        <taxon>rosids</taxon>
        <taxon>fabids</taxon>
        <taxon>Fabales</taxon>
        <taxon>Fabaceae</taxon>
        <taxon>Papilionoideae</taxon>
        <taxon>50 kb inversion clade</taxon>
        <taxon>NPAAA clade</taxon>
        <taxon>indigoferoid/millettioid clade</taxon>
        <taxon>Phaseoleae</taxon>
        <taxon>Psophocarpus</taxon>
    </lineage>
</organism>
<protein>
    <submittedName>
        <fullName evidence="2">Uncharacterized protein</fullName>
    </submittedName>
</protein>
<accession>A0AAN9SA34</accession>
<proteinExistence type="predicted"/>
<dbReference type="EMBL" id="JAYMYS010000006">
    <property type="protein sequence ID" value="KAK7390123.1"/>
    <property type="molecule type" value="Genomic_DNA"/>
</dbReference>
<dbReference type="AlphaFoldDB" id="A0AAN9SA34"/>
<comment type="caution">
    <text evidence="2">The sequence shown here is derived from an EMBL/GenBank/DDBJ whole genome shotgun (WGS) entry which is preliminary data.</text>
</comment>
<evidence type="ECO:0000256" key="1">
    <source>
        <dbReference type="SAM" id="Phobius"/>
    </source>
</evidence>
<reference evidence="2 3" key="1">
    <citation type="submission" date="2024-01" db="EMBL/GenBank/DDBJ databases">
        <title>The genomes of 5 underutilized Papilionoideae crops provide insights into root nodulation and disease resistanc.</title>
        <authorList>
            <person name="Jiang F."/>
        </authorList>
    </citation>
    <scope>NUCLEOTIDE SEQUENCE [LARGE SCALE GENOMIC DNA]</scope>
    <source>
        <strain evidence="2">DUOXIRENSHENG_FW03</strain>
        <tissue evidence="2">Leaves</tissue>
    </source>
</reference>
<feature type="transmembrane region" description="Helical" evidence="1">
    <location>
        <begin position="314"/>
        <end position="335"/>
    </location>
</feature>
<gene>
    <name evidence="2" type="ORF">VNO78_25422</name>
</gene>
<dbReference type="Proteomes" id="UP001386955">
    <property type="component" value="Unassembled WGS sequence"/>
</dbReference>
<dbReference type="Pfam" id="PF03140">
    <property type="entry name" value="DUF247"/>
    <property type="match status" value="1"/>
</dbReference>
<sequence length="345" mass="40218">MLFVDGCSILQILKKFKPEHPDLLSIKFDEKEDVFTDLHLFENQIPYKVLELLSISDYNTLIESMWTFGYNGYLKTKKLTDANLSEFNELILHKEDVFKGEKRGDGSSPPKPYHLLDYMRLLYLKSDYMDFMEPGKEENDDDKCNVLWVKHKNIREIKESGIKVKRNKTLCLSDVSFKKKYFSGKLKLPSLHVDKTFIYIFVNMIAYEKCPCFENDYDICSYLAFLDHLIDDEKDLKELRSSGVFQNLLGSDKEVVKLLNAIGTELADNEFHLSTGNKVSKKYARVKKAIDKHCRNNWTTWMSQFYNTHFSSPWSILSFCGAVIAILLTAIQTYLSLRRYFGPKS</sequence>
<dbReference type="PANTHER" id="PTHR31549">
    <property type="entry name" value="PROTEIN, PUTATIVE (DUF247)-RELATED-RELATED"/>
    <property type="match status" value="1"/>
</dbReference>
<keyword evidence="3" id="KW-1185">Reference proteome</keyword>
<keyword evidence="1" id="KW-0472">Membrane</keyword>
<keyword evidence="1" id="KW-1133">Transmembrane helix</keyword>